<keyword evidence="3" id="KW-0813">Transport</keyword>
<evidence type="ECO:0000313" key="9">
    <source>
        <dbReference type="Proteomes" id="UP000669239"/>
    </source>
</evidence>
<reference evidence="8" key="2">
    <citation type="submission" date="2020-02" db="EMBL/GenBank/DDBJ databases">
        <authorList>
            <person name="Littmann E."/>
            <person name="Sorbara M."/>
        </authorList>
    </citation>
    <scope>NUCLEOTIDE SEQUENCE</scope>
    <source>
        <strain evidence="8">MSK.1.17</strain>
    </source>
</reference>
<dbReference type="Pfam" id="PF03480">
    <property type="entry name" value="DctP"/>
    <property type="match status" value="1"/>
</dbReference>
<organism evidence="7 10">
    <name type="scientific">Enterocloster aldenensis</name>
    <dbReference type="NCBI Taxonomy" id="358742"/>
    <lineage>
        <taxon>Bacteria</taxon>
        <taxon>Bacillati</taxon>
        <taxon>Bacillota</taxon>
        <taxon>Clostridia</taxon>
        <taxon>Lachnospirales</taxon>
        <taxon>Lachnospiraceae</taxon>
        <taxon>Enterocloster</taxon>
    </lineage>
</organism>
<sequence length="371" mass="40602">MLLVLVSAVMVATMTACSSDSKTTGQPPQTEKQVQADSDNQEKAKDTSAADTDGTKGSGAKIDIAFCNVAPSSHPQNIAYRAFADKVKTETDGNITITVYDNAQMGNILELFQQTIDGTIQMCIVPTSTLGSFDEGLLVSDLPFLWPSAQIAIDVLLDESNGIAKDLVADLSAKGTVCLGWQDNGYNSFANSTRPITCPDDMKGLTMRVPENQCDLALVEACGASPTTMASNEVYTALQTGVVDGHDFGAIITMTGGYDEVTKYYTDDNHLLKLNAVFANQSWWDGLDAADRDYLADEIYTMCREADKGCWDLEASILDEMEASESMELHRLTDEERLQFVDIGESLWDKFNDRIDTDLLKRIQDEIAERK</sequence>
<accession>A0AAW5C1F9</accession>
<dbReference type="RefSeq" id="WP_165642737.1">
    <property type="nucleotide sequence ID" value="NZ_BAABZL010000001.1"/>
</dbReference>
<proteinExistence type="inferred from homology"/>
<dbReference type="AlphaFoldDB" id="A0AAW5C1F9"/>
<dbReference type="PANTHER" id="PTHR33376:SF4">
    <property type="entry name" value="SIALIC ACID-BINDING PERIPLASMIC PROTEIN SIAP"/>
    <property type="match status" value="1"/>
</dbReference>
<dbReference type="CDD" id="cd13603">
    <property type="entry name" value="PBP2_TRAP_Siap_TeaA_like"/>
    <property type="match status" value="1"/>
</dbReference>
<evidence type="ECO:0000313" key="8">
    <source>
        <dbReference type="EMBL" id="NSJ51034.1"/>
    </source>
</evidence>
<comment type="subcellular location">
    <subcellularLocation>
        <location evidence="1">Cell envelope</location>
    </subcellularLocation>
</comment>
<dbReference type="InterPro" id="IPR004682">
    <property type="entry name" value="TRAP_DctP"/>
</dbReference>
<dbReference type="EMBL" id="JAKNGE010000012">
    <property type="protein sequence ID" value="MCG4746003.1"/>
    <property type="molecule type" value="Genomic_DNA"/>
</dbReference>
<feature type="signal peptide" evidence="6">
    <location>
        <begin position="1"/>
        <end position="18"/>
    </location>
</feature>
<evidence type="ECO:0000256" key="4">
    <source>
        <dbReference type="ARBA" id="ARBA00022729"/>
    </source>
</evidence>
<name>A0AAW5C1F9_9FIRM</name>
<dbReference type="EMBL" id="JAAITT010000034">
    <property type="protein sequence ID" value="NSJ51034.1"/>
    <property type="molecule type" value="Genomic_DNA"/>
</dbReference>
<dbReference type="Proteomes" id="UP001299608">
    <property type="component" value="Unassembled WGS sequence"/>
</dbReference>
<dbReference type="GeneID" id="97209115"/>
<evidence type="ECO:0000256" key="5">
    <source>
        <dbReference type="SAM" id="MobiDB-lite"/>
    </source>
</evidence>
<dbReference type="Proteomes" id="UP000669239">
    <property type="component" value="Unassembled WGS sequence"/>
</dbReference>
<dbReference type="GO" id="GO:0055085">
    <property type="term" value="P:transmembrane transport"/>
    <property type="evidence" value="ECO:0007669"/>
    <property type="project" value="InterPro"/>
</dbReference>
<comment type="caution">
    <text evidence="7">The sequence shown here is derived from an EMBL/GenBank/DDBJ whole genome shotgun (WGS) entry which is preliminary data.</text>
</comment>
<feature type="compositionally biased region" description="Polar residues" evidence="5">
    <location>
        <begin position="17"/>
        <end position="38"/>
    </location>
</feature>
<comment type="similarity">
    <text evidence="2">Belongs to the bacterial solute-binding protein 7 family.</text>
</comment>
<dbReference type="PIRSF" id="PIRSF006470">
    <property type="entry name" value="DctB"/>
    <property type="match status" value="1"/>
</dbReference>
<evidence type="ECO:0000256" key="3">
    <source>
        <dbReference type="ARBA" id="ARBA00022448"/>
    </source>
</evidence>
<dbReference type="NCBIfam" id="NF037995">
    <property type="entry name" value="TRAP_S1"/>
    <property type="match status" value="1"/>
</dbReference>
<evidence type="ECO:0000256" key="1">
    <source>
        <dbReference type="ARBA" id="ARBA00004196"/>
    </source>
</evidence>
<dbReference type="InterPro" id="IPR018389">
    <property type="entry name" value="DctP_fam"/>
</dbReference>
<keyword evidence="9" id="KW-1185">Reference proteome</keyword>
<dbReference type="GO" id="GO:0030288">
    <property type="term" value="C:outer membrane-bounded periplasmic space"/>
    <property type="evidence" value="ECO:0007669"/>
    <property type="project" value="InterPro"/>
</dbReference>
<feature type="region of interest" description="Disordered" evidence="5">
    <location>
        <begin position="17"/>
        <end position="56"/>
    </location>
</feature>
<evidence type="ECO:0000313" key="7">
    <source>
        <dbReference type="EMBL" id="MCG4746003.1"/>
    </source>
</evidence>
<dbReference type="PANTHER" id="PTHR33376">
    <property type="match status" value="1"/>
</dbReference>
<evidence type="ECO:0000256" key="6">
    <source>
        <dbReference type="SAM" id="SignalP"/>
    </source>
</evidence>
<keyword evidence="4 6" id="KW-0732">Signal</keyword>
<evidence type="ECO:0000313" key="10">
    <source>
        <dbReference type="Proteomes" id="UP001299608"/>
    </source>
</evidence>
<dbReference type="InterPro" id="IPR038404">
    <property type="entry name" value="TRAP_DctP_sf"/>
</dbReference>
<gene>
    <name evidence="8" type="ORF">G5B36_20310</name>
    <name evidence="7" type="ORF">L0N08_11315</name>
</gene>
<reference evidence="8 9" key="1">
    <citation type="journal article" date="2020" name="Cell Host Microbe">
        <title>Functional and Genomic Variation between Human-Derived Isolates of Lachnospiraceae Reveals Inter- and Intra-Species Diversity.</title>
        <authorList>
            <person name="Sorbara M.T."/>
            <person name="Littmann E.R."/>
            <person name="Fontana E."/>
            <person name="Moody T.U."/>
            <person name="Kohout C.E."/>
            <person name="Gjonbalaj M."/>
            <person name="Eaton V."/>
            <person name="Seok R."/>
            <person name="Leiner I.M."/>
            <person name="Pamer E.G."/>
        </authorList>
    </citation>
    <scope>NUCLEOTIDE SEQUENCE [LARGE SCALE GENOMIC DNA]</scope>
    <source>
        <strain evidence="8 9">MSK.1.17</strain>
    </source>
</reference>
<feature type="chain" id="PRO_5043980652" evidence="6">
    <location>
        <begin position="19"/>
        <end position="371"/>
    </location>
</feature>
<evidence type="ECO:0000256" key="2">
    <source>
        <dbReference type="ARBA" id="ARBA00009023"/>
    </source>
</evidence>
<protein>
    <submittedName>
        <fullName evidence="7">TRAP transporter substrate-binding protein</fullName>
    </submittedName>
</protein>
<dbReference type="Gene3D" id="3.40.190.170">
    <property type="entry name" value="Bacterial extracellular solute-binding protein, family 7"/>
    <property type="match status" value="1"/>
</dbReference>
<reference evidence="7" key="3">
    <citation type="submission" date="2022-01" db="EMBL/GenBank/DDBJ databases">
        <title>Collection of gut derived symbiotic bacterial strains cultured from healthy donors.</title>
        <authorList>
            <person name="Lin H."/>
            <person name="Kohout C."/>
            <person name="Waligurski E."/>
            <person name="Pamer E.G."/>
        </authorList>
    </citation>
    <scope>NUCLEOTIDE SEQUENCE</scope>
    <source>
        <strain evidence="7">DFI.6.55</strain>
    </source>
</reference>